<sequence length="264" mass="29782">MSTYHILGLKKRRAAKLVWKNCCTTGNPSLYKFLNEVFEQNFDRVLLINRTRREVKIRNSKKIAVNWIKPIVDWVVKGLCGGDAKEHSGTSEGNNRSSNGPAAQPKEEIAEGTSSNSTKKKDGEKKEDPSSLLVHWVAILAASFKDPASMRNRDMIKRKYLLDLIRGGGKLKKERKISTRSGHFSRTIAKGPDTTTWIWNLHADAHDFDSQTSDLEEISRKVFSAHFGQLSIIFLWLSGMYFHGACFSNYEAWLSDPTHIGPSA</sequence>
<dbReference type="EMBL" id="JBJUIK010000010">
    <property type="protein sequence ID" value="KAL3516768.1"/>
    <property type="molecule type" value="Genomic_DNA"/>
</dbReference>
<dbReference type="Pfam" id="PF00223">
    <property type="entry name" value="PsaA_PsaB"/>
    <property type="match status" value="1"/>
</dbReference>
<dbReference type="InterPro" id="IPR001280">
    <property type="entry name" value="PSI_PsaA/B"/>
</dbReference>
<organism evidence="2 3">
    <name type="scientific">Cinchona calisaya</name>
    <dbReference type="NCBI Taxonomy" id="153742"/>
    <lineage>
        <taxon>Eukaryota</taxon>
        <taxon>Viridiplantae</taxon>
        <taxon>Streptophyta</taxon>
        <taxon>Embryophyta</taxon>
        <taxon>Tracheophyta</taxon>
        <taxon>Spermatophyta</taxon>
        <taxon>Magnoliopsida</taxon>
        <taxon>eudicotyledons</taxon>
        <taxon>Gunneridae</taxon>
        <taxon>Pentapetalae</taxon>
        <taxon>asterids</taxon>
        <taxon>lamiids</taxon>
        <taxon>Gentianales</taxon>
        <taxon>Rubiaceae</taxon>
        <taxon>Cinchonoideae</taxon>
        <taxon>Cinchoneae</taxon>
        <taxon>Cinchona</taxon>
    </lineage>
</organism>
<name>A0ABD2ZGD0_9GENT</name>
<keyword evidence="3" id="KW-1185">Reference proteome</keyword>
<dbReference type="PANTHER" id="PTHR30128">
    <property type="entry name" value="OUTER MEMBRANE PROTEIN, OMPA-RELATED"/>
    <property type="match status" value="1"/>
</dbReference>
<dbReference type="InterPro" id="IPR036408">
    <property type="entry name" value="PSI_PsaA/B_sf"/>
</dbReference>
<gene>
    <name evidence="2" type="ORF">ACH5RR_023670</name>
</gene>
<dbReference type="Proteomes" id="UP001630127">
    <property type="component" value="Unassembled WGS sequence"/>
</dbReference>
<protein>
    <submittedName>
        <fullName evidence="2">Uncharacterized protein</fullName>
    </submittedName>
</protein>
<dbReference type="SUPFAM" id="SSF81558">
    <property type="entry name" value="Photosystem I subunits PsaA/PsaB"/>
    <property type="match status" value="1"/>
</dbReference>
<dbReference type="PANTHER" id="PTHR30128:SF19">
    <property type="entry name" value="PHOTOSYSTEM I P700 CHLOROPHYLL A APOPROTEIN A1-RELATED"/>
    <property type="match status" value="1"/>
</dbReference>
<evidence type="ECO:0000313" key="2">
    <source>
        <dbReference type="EMBL" id="KAL3516768.1"/>
    </source>
</evidence>
<comment type="caution">
    <text evidence="2">The sequence shown here is derived from an EMBL/GenBank/DDBJ whole genome shotgun (WGS) entry which is preliminary data.</text>
</comment>
<evidence type="ECO:0000313" key="3">
    <source>
        <dbReference type="Proteomes" id="UP001630127"/>
    </source>
</evidence>
<feature type="compositionally biased region" description="Polar residues" evidence="1">
    <location>
        <begin position="90"/>
        <end position="101"/>
    </location>
</feature>
<proteinExistence type="predicted"/>
<dbReference type="AlphaFoldDB" id="A0ABD2ZGD0"/>
<reference evidence="2 3" key="1">
    <citation type="submission" date="2024-11" db="EMBL/GenBank/DDBJ databases">
        <title>A near-complete genome assembly of Cinchona calisaya.</title>
        <authorList>
            <person name="Lian D.C."/>
            <person name="Zhao X.W."/>
            <person name="Wei L."/>
        </authorList>
    </citation>
    <scope>NUCLEOTIDE SEQUENCE [LARGE SCALE GENOMIC DNA]</scope>
    <source>
        <tissue evidence="2">Nenye</tissue>
    </source>
</reference>
<dbReference type="Gene3D" id="1.20.1130.10">
    <property type="entry name" value="Photosystem I PsaA/PsaB"/>
    <property type="match status" value="1"/>
</dbReference>
<feature type="region of interest" description="Disordered" evidence="1">
    <location>
        <begin position="85"/>
        <end position="127"/>
    </location>
</feature>
<accession>A0ABD2ZGD0</accession>
<evidence type="ECO:0000256" key="1">
    <source>
        <dbReference type="SAM" id="MobiDB-lite"/>
    </source>
</evidence>